<organism evidence="1 2">
    <name type="scientific">Ceratodon purpureus</name>
    <name type="common">Fire moss</name>
    <name type="synonym">Dicranum purpureum</name>
    <dbReference type="NCBI Taxonomy" id="3225"/>
    <lineage>
        <taxon>Eukaryota</taxon>
        <taxon>Viridiplantae</taxon>
        <taxon>Streptophyta</taxon>
        <taxon>Embryophyta</taxon>
        <taxon>Bryophyta</taxon>
        <taxon>Bryophytina</taxon>
        <taxon>Bryopsida</taxon>
        <taxon>Dicranidae</taxon>
        <taxon>Pseudoditrichales</taxon>
        <taxon>Ditrichaceae</taxon>
        <taxon>Ceratodon</taxon>
    </lineage>
</organism>
<dbReference type="Proteomes" id="UP000822688">
    <property type="component" value="Chromosome V"/>
</dbReference>
<reference evidence="1" key="1">
    <citation type="submission" date="2020-06" db="EMBL/GenBank/DDBJ databases">
        <title>WGS assembly of Ceratodon purpureus strain R40.</title>
        <authorList>
            <person name="Carey S.B."/>
            <person name="Jenkins J."/>
            <person name="Shu S."/>
            <person name="Lovell J.T."/>
            <person name="Sreedasyam A."/>
            <person name="Maumus F."/>
            <person name="Tiley G.P."/>
            <person name="Fernandez-Pozo N."/>
            <person name="Barry K."/>
            <person name="Chen C."/>
            <person name="Wang M."/>
            <person name="Lipzen A."/>
            <person name="Daum C."/>
            <person name="Saski C.A."/>
            <person name="Payton A.C."/>
            <person name="Mcbreen J.C."/>
            <person name="Conrad R.E."/>
            <person name="Kollar L.M."/>
            <person name="Olsson S."/>
            <person name="Huttunen S."/>
            <person name="Landis J.B."/>
            <person name="Wickett N.J."/>
            <person name="Johnson M.G."/>
            <person name="Rensing S.A."/>
            <person name="Grimwood J."/>
            <person name="Schmutz J."/>
            <person name="Mcdaniel S.F."/>
        </authorList>
    </citation>
    <scope>NUCLEOTIDE SEQUENCE</scope>
    <source>
        <strain evidence="1">R40</strain>
    </source>
</reference>
<feature type="non-terminal residue" evidence="1">
    <location>
        <position position="1"/>
    </location>
</feature>
<gene>
    <name evidence="1" type="ORF">KC19_VG266600</name>
</gene>
<proteinExistence type="predicted"/>
<keyword evidence="2" id="KW-1185">Reference proteome</keyword>
<evidence type="ECO:0000313" key="2">
    <source>
        <dbReference type="Proteomes" id="UP000822688"/>
    </source>
</evidence>
<sequence>LAIRKGNLDDSTNSGSKLIQESFSQSLNLGNQSLNLGKFDRFAGRVILLFLFFFFRFRRLHCLCSTPLFSKTS</sequence>
<protein>
    <submittedName>
        <fullName evidence="1">Uncharacterized protein</fullName>
    </submittedName>
</protein>
<name>A0A8T0HU61_CERPU</name>
<evidence type="ECO:0000313" key="1">
    <source>
        <dbReference type="EMBL" id="KAG0574504.1"/>
    </source>
</evidence>
<dbReference type="AlphaFoldDB" id="A0A8T0HU61"/>
<comment type="caution">
    <text evidence="1">The sequence shown here is derived from an EMBL/GenBank/DDBJ whole genome shotgun (WGS) entry which is preliminary data.</text>
</comment>
<accession>A0A8T0HU61</accession>
<dbReference type="EMBL" id="CM026426">
    <property type="protein sequence ID" value="KAG0574504.1"/>
    <property type="molecule type" value="Genomic_DNA"/>
</dbReference>